<keyword evidence="2 8" id="KW-0964">Secreted</keyword>
<dbReference type="GO" id="GO:0004623">
    <property type="term" value="F:phospholipase A2 activity"/>
    <property type="evidence" value="ECO:0007669"/>
    <property type="project" value="UniProtKB-EC"/>
</dbReference>
<feature type="signal peptide" evidence="8">
    <location>
        <begin position="1"/>
        <end position="29"/>
    </location>
</feature>
<evidence type="ECO:0000256" key="5">
    <source>
        <dbReference type="PIRSR" id="PIRSR601211-2"/>
    </source>
</evidence>
<keyword evidence="8" id="KW-0378">Hydrolase</keyword>
<evidence type="ECO:0000256" key="2">
    <source>
        <dbReference type="ARBA" id="ARBA00022525"/>
    </source>
</evidence>
<dbReference type="PANTHER" id="PTHR11716:SF107">
    <property type="entry name" value="PHOSPHOLIPASE A2"/>
    <property type="match status" value="1"/>
</dbReference>
<evidence type="ECO:0000259" key="9">
    <source>
        <dbReference type="SMART" id="SM00085"/>
    </source>
</evidence>
<evidence type="ECO:0000256" key="3">
    <source>
        <dbReference type="ARBA" id="ARBA00023157"/>
    </source>
</evidence>
<dbReference type="PRINTS" id="PR00389">
    <property type="entry name" value="PHPHLIPASEA2"/>
</dbReference>
<dbReference type="CDD" id="cd00125">
    <property type="entry name" value="PLA2c"/>
    <property type="match status" value="1"/>
</dbReference>
<feature type="active site" evidence="4">
    <location>
        <position position="323"/>
    </location>
</feature>
<keyword evidence="11" id="KW-1185">Reference proteome</keyword>
<feature type="disulfide bond" evidence="6">
    <location>
        <begin position="275"/>
        <end position="322"/>
    </location>
</feature>
<feature type="disulfide bond" evidence="6">
    <location>
        <begin position="253"/>
        <end position="269"/>
    </location>
</feature>
<dbReference type="InterPro" id="IPR001211">
    <property type="entry name" value="PLA2"/>
</dbReference>
<evidence type="ECO:0000313" key="10">
    <source>
        <dbReference type="EMBL" id="CAD6994524.1"/>
    </source>
</evidence>
<dbReference type="GO" id="GO:0006644">
    <property type="term" value="P:phospholipid metabolic process"/>
    <property type="evidence" value="ECO:0007669"/>
    <property type="project" value="InterPro"/>
</dbReference>
<dbReference type="EMBL" id="CAJHJT010000001">
    <property type="protein sequence ID" value="CAD6994524.1"/>
    <property type="molecule type" value="Genomic_DNA"/>
</dbReference>
<organism evidence="10 11">
    <name type="scientific">Ceratitis capitata</name>
    <name type="common">Mediterranean fruit fly</name>
    <name type="synonym">Tephritis capitata</name>
    <dbReference type="NCBI Taxonomy" id="7213"/>
    <lineage>
        <taxon>Eukaryota</taxon>
        <taxon>Metazoa</taxon>
        <taxon>Ecdysozoa</taxon>
        <taxon>Arthropoda</taxon>
        <taxon>Hexapoda</taxon>
        <taxon>Insecta</taxon>
        <taxon>Pterygota</taxon>
        <taxon>Neoptera</taxon>
        <taxon>Endopterygota</taxon>
        <taxon>Diptera</taxon>
        <taxon>Brachycera</taxon>
        <taxon>Muscomorpha</taxon>
        <taxon>Tephritoidea</taxon>
        <taxon>Tephritidae</taxon>
        <taxon>Ceratitis</taxon>
        <taxon>Ceratitis</taxon>
    </lineage>
</organism>
<accession>A0A811U6B4</accession>
<dbReference type="InterPro" id="IPR033113">
    <property type="entry name" value="PLA2_histidine"/>
</dbReference>
<dbReference type="OrthoDB" id="5841574at2759"/>
<evidence type="ECO:0000256" key="7">
    <source>
        <dbReference type="RuleBase" id="RU003654"/>
    </source>
</evidence>
<evidence type="ECO:0000313" key="11">
    <source>
        <dbReference type="Proteomes" id="UP000606786"/>
    </source>
</evidence>
<dbReference type="GO" id="GO:0005576">
    <property type="term" value="C:extracellular region"/>
    <property type="evidence" value="ECO:0007669"/>
    <property type="project" value="UniProtKB-SubCell"/>
</dbReference>
<evidence type="ECO:0000256" key="6">
    <source>
        <dbReference type="PIRSR" id="PIRSR601211-3"/>
    </source>
</evidence>
<comment type="similarity">
    <text evidence="7">Belongs to the phospholipase A2 family.</text>
</comment>
<dbReference type="Pfam" id="PF00068">
    <property type="entry name" value="Phospholip_A2_1"/>
    <property type="match status" value="1"/>
</dbReference>
<dbReference type="SUPFAM" id="SSF48619">
    <property type="entry name" value="Phospholipase A2, PLA2"/>
    <property type="match status" value="1"/>
</dbReference>
<feature type="binding site" evidence="5">
    <location>
        <position position="252"/>
    </location>
    <ligand>
        <name>Ca(2+)</name>
        <dbReference type="ChEBI" id="CHEBI:29108"/>
    </ligand>
</feature>
<dbReference type="InterPro" id="IPR033112">
    <property type="entry name" value="PLA2_Asp_AS"/>
</dbReference>
<keyword evidence="8" id="KW-0443">Lipid metabolism</keyword>
<dbReference type="PROSITE" id="PS00118">
    <property type="entry name" value="PA2_HIS"/>
    <property type="match status" value="1"/>
</dbReference>
<gene>
    <name evidence="10" type="ORF">CCAP1982_LOCUS3268</name>
</gene>
<dbReference type="GO" id="GO:0005509">
    <property type="term" value="F:calcium ion binding"/>
    <property type="evidence" value="ECO:0007669"/>
    <property type="project" value="InterPro"/>
</dbReference>
<comment type="subcellular location">
    <subcellularLocation>
        <location evidence="1 8">Secreted</location>
    </subcellularLocation>
</comment>
<sequence>MLTYIYVCTHTPMVARLLIIFSLINLAKSEEFGSTTRTTTRTTTDIILSDIRNAFKTVTNNTNLINQIIPEMYQPVMEKSKFTFSFKLPDSNGKNGYSMWMMDRSELIDPTFPNLTLEYMSAQLHKNRVTSEESIALETESGHNAQLQANTWSALGLDGWSGAVAPVQGDADTSDTYPTSDILMDLENADTENAVDDENMYIARVNDPFGTSVKWQLRNSTDRTKRDVLTLYSMIQCSTGCQPIIYKGYGCYCGFSGAGIPADGIDRCCKMHDKCYEYSNCISYLEYFVPYIWKCYRHKPLCAIDHGEFGGPGSCAARLCQCDLKLSRCLRRFTCPRRRAVCFSSRARRLQNFLLTF</sequence>
<dbReference type="EC" id="3.1.1.4" evidence="8"/>
<evidence type="ECO:0000256" key="1">
    <source>
        <dbReference type="ARBA" id="ARBA00004613"/>
    </source>
</evidence>
<keyword evidence="5 8" id="KW-0106">Calcium</keyword>
<reference evidence="10" key="1">
    <citation type="submission" date="2020-11" db="EMBL/GenBank/DDBJ databases">
        <authorList>
            <person name="Whitehead M."/>
        </authorList>
    </citation>
    <scope>NUCLEOTIDE SEQUENCE</scope>
    <source>
        <strain evidence="10">EGII</strain>
    </source>
</reference>
<keyword evidence="8" id="KW-0732">Signal</keyword>
<feature type="binding site" evidence="5">
    <location>
        <position position="273"/>
    </location>
    <ligand>
        <name>Ca(2+)</name>
        <dbReference type="ChEBI" id="CHEBI:29108"/>
    </ligand>
</feature>
<protein>
    <recommendedName>
        <fullName evidence="8">Phospholipase A2</fullName>
        <ecNumber evidence="8">3.1.1.4</ecNumber>
    </recommendedName>
</protein>
<dbReference type="GO" id="GO:0016042">
    <property type="term" value="P:lipid catabolic process"/>
    <property type="evidence" value="ECO:0007669"/>
    <property type="project" value="InterPro"/>
</dbReference>
<dbReference type="PANTHER" id="PTHR11716">
    <property type="entry name" value="PHOSPHOLIPASE A2 FAMILY MEMBER"/>
    <property type="match status" value="1"/>
</dbReference>
<dbReference type="PROSITE" id="PS00119">
    <property type="entry name" value="PA2_ASP"/>
    <property type="match status" value="1"/>
</dbReference>
<comment type="caution">
    <text evidence="10">The sequence shown here is derived from an EMBL/GenBank/DDBJ whole genome shotgun (WGS) entry which is preliminary data.</text>
</comment>
<feature type="chain" id="PRO_5033111079" description="Phospholipase A2" evidence="8">
    <location>
        <begin position="30"/>
        <end position="357"/>
    </location>
</feature>
<dbReference type="GO" id="GO:0050482">
    <property type="term" value="P:arachidonate secretion"/>
    <property type="evidence" value="ECO:0007669"/>
    <property type="project" value="InterPro"/>
</dbReference>
<dbReference type="Proteomes" id="UP000606786">
    <property type="component" value="Unassembled WGS sequence"/>
</dbReference>
<proteinExistence type="inferred from homology"/>
<feature type="disulfide bond" evidence="6">
    <location>
        <begin position="268"/>
        <end position="329"/>
    </location>
</feature>
<dbReference type="AlphaFoldDB" id="A0A811U6B4"/>
<dbReference type="SMART" id="SM00085">
    <property type="entry name" value="PA2c"/>
    <property type="match status" value="1"/>
</dbReference>
<evidence type="ECO:0000256" key="8">
    <source>
        <dbReference type="RuleBase" id="RU361236"/>
    </source>
</evidence>
<name>A0A811U6B4_CERCA</name>
<evidence type="ECO:0000256" key="4">
    <source>
        <dbReference type="PIRSR" id="PIRSR601211-1"/>
    </source>
</evidence>
<dbReference type="InterPro" id="IPR016090">
    <property type="entry name" value="PLA2-like_dom"/>
</dbReference>
<comment type="cofactor">
    <cofactor evidence="5">
        <name>Ca(2+)</name>
        <dbReference type="ChEBI" id="CHEBI:29108"/>
    </cofactor>
    <text evidence="5">Binds 1 Ca(2+) ion per subunit.</text>
</comment>
<keyword evidence="5" id="KW-0479">Metal-binding</keyword>
<keyword evidence="3 6" id="KW-1015">Disulfide bond</keyword>
<dbReference type="InterPro" id="IPR036444">
    <property type="entry name" value="PLipase_A2_dom_sf"/>
</dbReference>
<feature type="binding site" evidence="5">
    <location>
        <position position="254"/>
    </location>
    <ligand>
        <name>Ca(2+)</name>
        <dbReference type="ChEBI" id="CHEBI:29108"/>
    </ligand>
</feature>
<feature type="domain" description="Phospholipase A2-like central" evidence="9">
    <location>
        <begin position="227"/>
        <end position="348"/>
    </location>
</feature>
<comment type="catalytic activity">
    <reaction evidence="8">
        <text>a 1,2-diacyl-sn-glycero-3-phosphocholine + H2O = a 1-acyl-sn-glycero-3-phosphocholine + a fatty acid + H(+)</text>
        <dbReference type="Rhea" id="RHEA:15801"/>
        <dbReference type="ChEBI" id="CHEBI:15377"/>
        <dbReference type="ChEBI" id="CHEBI:15378"/>
        <dbReference type="ChEBI" id="CHEBI:28868"/>
        <dbReference type="ChEBI" id="CHEBI:57643"/>
        <dbReference type="ChEBI" id="CHEBI:58168"/>
        <dbReference type="EC" id="3.1.1.4"/>
    </reaction>
</comment>
<dbReference type="Gene3D" id="1.20.90.10">
    <property type="entry name" value="Phospholipase A2 domain"/>
    <property type="match status" value="1"/>
</dbReference>
<feature type="disulfide bond" evidence="6">
    <location>
        <begin position="302"/>
        <end position="320"/>
    </location>
</feature>
<feature type="active site" evidence="4">
    <location>
        <position position="272"/>
    </location>
</feature>